<evidence type="ECO:0000256" key="3">
    <source>
        <dbReference type="ARBA" id="ARBA00012313"/>
    </source>
</evidence>
<evidence type="ECO:0000256" key="2">
    <source>
        <dbReference type="ARBA" id="ARBA00001970"/>
    </source>
</evidence>
<reference evidence="12 13" key="1">
    <citation type="submission" date="2024-08" db="EMBL/GenBank/DDBJ databases">
        <title>Insights into the chromosomal genome structure of Flemingia macrophylla.</title>
        <authorList>
            <person name="Ding Y."/>
            <person name="Zhao Y."/>
            <person name="Bi W."/>
            <person name="Wu M."/>
            <person name="Zhao G."/>
            <person name="Gong Y."/>
            <person name="Li W."/>
            <person name="Zhang P."/>
        </authorList>
    </citation>
    <scope>NUCLEOTIDE SEQUENCE [LARGE SCALE GENOMIC DNA]</scope>
    <source>
        <strain evidence="12">DYQJB</strain>
        <tissue evidence="12">Leaf</tissue>
    </source>
</reference>
<protein>
    <recommendedName>
        <fullName evidence="3">peroxidase</fullName>
        <ecNumber evidence="3">1.11.1.7</ecNumber>
    </recommendedName>
</protein>
<comment type="caution">
    <text evidence="12">The sequence shown here is derived from an EMBL/GenBank/DDBJ whole genome shotgun (WGS) entry which is preliminary data.</text>
</comment>
<evidence type="ECO:0000313" key="13">
    <source>
        <dbReference type="Proteomes" id="UP001603857"/>
    </source>
</evidence>
<comment type="cofactor">
    <cofactor evidence="2">
        <name>heme b</name>
        <dbReference type="ChEBI" id="CHEBI:60344"/>
    </cofactor>
</comment>
<evidence type="ECO:0000256" key="7">
    <source>
        <dbReference type="ARBA" id="ARBA00023002"/>
    </source>
</evidence>
<gene>
    <name evidence="12" type="ORF">Fmac_001349</name>
</gene>
<dbReference type="Proteomes" id="UP001603857">
    <property type="component" value="Unassembled WGS sequence"/>
</dbReference>
<dbReference type="EMBL" id="JBGMDY010000001">
    <property type="protein sequence ID" value="KAL2347349.1"/>
    <property type="molecule type" value="Genomic_DNA"/>
</dbReference>
<dbReference type="InterPro" id="IPR010255">
    <property type="entry name" value="Haem_peroxidase_sf"/>
</dbReference>
<dbReference type="InterPro" id="IPR002016">
    <property type="entry name" value="Haem_peroxidase"/>
</dbReference>
<dbReference type="Pfam" id="PF00141">
    <property type="entry name" value="peroxidase"/>
    <property type="match status" value="1"/>
</dbReference>
<dbReference type="GO" id="GO:0140825">
    <property type="term" value="F:lactoperoxidase activity"/>
    <property type="evidence" value="ECO:0007669"/>
    <property type="project" value="UniProtKB-EC"/>
</dbReference>
<dbReference type="PRINTS" id="PR00461">
    <property type="entry name" value="PLPEROXIDASE"/>
</dbReference>
<comment type="catalytic activity">
    <reaction evidence="1">
        <text>2 a phenolic donor + H2O2 = 2 a phenolic radical donor + 2 H2O</text>
        <dbReference type="Rhea" id="RHEA:56136"/>
        <dbReference type="ChEBI" id="CHEBI:15377"/>
        <dbReference type="ChEBI" id="CHEBI:16240"/>
        <dbReference type="ChEBI" id="CHEBI:139520"/>
        <dbReference type="ChEBI" id="CHEBI:139521"/>
        <dbReference type="EC" id="1.11.1.7"/>
    </reaction>
</comment>
<comment type="cofactor">
    <cofactor evidence="9">
        <name>Ca(2+)</name>
        <dbReference type="ChEBI" id="CHEBI:29108"/>
    </cofactor>
    <text evidence="9">Binds 2 calcium ions per subunit.</text>
</comment>
<dbReference type="Gene3D" id="1.10.520.10">
    <property type="match status" value="1"/>
</dbReference>
<dbReference type="PROSITE" id="PS50873">
    <property type="entry name" value="PEROXIDASE_4"/>
    <property type="match status" value="1"/>
</dbReference>
<keyword evidence="5" id="KW-0349">Heme</keyword>
<dbReference type="EC" id="1.11.1.7" evidence="3"/>
<evidence type="ECO:0000259" key="11">
    <source>
        <dbReference type="PROSITE" id="PS50873"/>
    </source>
</evidence>
<sequence length="129" mass="14018">MKTAHSIAEKDAFSNLSLSGFDVIDDIKETLEAKCPEIVSCADILALAARDAVAIKVINNVFGGRLSARGRNITYIYPNVNDIQDHEDSFGTFTRVVQDRSCVRLQRDGAVSCGPSSPIGKKCERSHSC</sequence>
<evidence type="ECO:0000256" key="6">
    <source>
        <dbReference type="ARBA" id="ARBA00022723"/>
    </source>
</evidence>
<dbReference type="AlphaFoldDB" id="A0ABD1NGV8"/>
<evidence type="ECO:0000256" key="4">
    <source>
        <dbReference type="ARBA" id="ARBA00022559"/>
    </source>
</evidence>
<dbReference type="PANTHER" id="PTHR31235">
    <property type="entry name" value="PEROXIDASE 25-RELATED"/>
    <property type="match status" value="1"/>
</dbReference>
<evidence type="ECO:0000256" key="9">
    <source>
        <dbReference type="PIRSR" id="PIRSR600823-3"/>
    </source>
</evidence>
<evidence type="ECO:0000256" key="5">
    <source>
        <dbReference type="ARBA" id="ARBA00022617"/>
    </source>
</evidence>
<feature type="binding site" evidence="9">
    <location>
        <position position="9"/>
    </location>
    <ligand>
        <name>Ca(2+)</name>
        <dbReference type="ChEBI" id="CHEBI:29108"/>
        <label>1</label>
    </ligand>
</feature>
<feature type="domain" description="Plant heme peroxidase family profile" evidence="11">
    <location>
        <begin position="1"/>
        <end position="64"/>
    </location>
</feature>
<proteinExistence type="inferred from homology"/>
<comment type="similarity">
    <text evidence="10">Belongs to the peroxidase family.</text>
</comment>
<keyword evidence="8" id="KW-0408">Iron</keyword>
<keyword evidence="6 9" id="KW-0479">Metal-binding</keyword>
<keyword evidence="4" id="KW-0575">Peroxidase</keyword>
<accession>A0ABD1NGV8</accession>
<keyword evidence="13" id="KW-1185">Reference proteome</keyword>
<dbReference type="GO" id="GO:0046872">
    <property type="term" value="F:metal ion binding"/>
    <property type="evidence" value="ECO:0007669"/>
    <property type="project" value="UniProtKB-KW"/>
</dbReference>
<evidence type="ECO:0000256" key="10">
    <source>
        <dbReference type="RuleBase" id="RU004241"/>
    </source>
</evidence>
<dbReference type="InterPro" id="IPR000823">
    <property type="entry name" value="Peroxidase_pln"/>
</dbReference>
<name>A0ABD1NGV8_9FABA</name>
<dbReference type="SUPFAM" id="SSF48113">
    <property type="entry name" value="Heme-dependent peroxidases"/>
    <property type="match status" value="1"/>
</dbReference>
<organism evidence="12 13">
    <name type="scientific">Flemingia macrophylla</name>
    <dbReference type="NCBI Taxonomy" id="520843"/>
    <lineage>
        <taxon>Eukaryota</taxon>
        <taxon>Viridiplantae</taxon>
        <taxon>Streptophyta</taxon>
        <taxon>Embryophyta</taxon>
        <taxon>Tracheophyta</taxon>
        <taxon>Spermatophyta</taxon>
        <taxon>Magnoliopsida</taxon>
        <taxon>eudicotyledons</taxon>
        <taxon>Gunneridae</taxon>
        <taxon>Pentapetalae</taxon>
        <taxon>rosids</taxon>
        <taxon>fabids</taxon>
        <taxon>Fabales</taxon>
        <taxon>Fabaceae</taxon>
        <taxon>Papilionoideae</taxon>
        <taxon>50 kb inversion clade</taxon>
        <taxon>NPAAA clade</taxon>
        <taxon>indigoferoid/millettioid clade</taxon>
        <taxon>Phaseoleae</taxon>
        <taxon>Flemingia</taxon>
    </lineage>
</organism>
<keyword evidence="9" id="KW-0106">Calcium</keyword>
<keyword evidence="7" id="KW-0560">Oxidoreductase</keyword>
<evidence type="ECO:0000256" key="8">
    <source>
        <dbReference type="ARBA" id="ARBA00023004"/>
    </source>
</evidence>
<evidence type="ECO:0000313" key="12">
    <source>
        <dbReference type="EMBL" id="KAL2347349.1"/>
    </source>
</evidence>
<evidence type="ECO:0000256" key="1">
    <source>
        <dbReference type="ARBA" id="ARBA00000189"/>
    </source>
</evidence>